<keyword evidence="5 8" id="KW-0822">Tryptophan biosynthesis</keyword>
<evidence type="ECO:0000256" key="1">
    <source>
        <dbReference type="ARBA" id="ARBA00001164"/>
    </source>
</evidence>
<feature type="domain" description="N-(5'phosphoribosyl) anthranilate isomerase (PRAI)" evidence="9">
    <location>
        <begin position="4"/>
        <end position="205"/>
    </location>
</feature>
<proteinExistence type="inferred from homology"/>
<evidence type="ECO:0000256" key="7">
    <source>
        <dbReference type="ARBA" id="ARBA00023235"/>
    </source>
</evidence>
<keyword evidence="4 8" id="KW-0028">Amino-acid biosynthesis</keyword>
<dbReference type="AlphaFoldDB" id="A0ABD5PP15"/>
<dbReference type="Proteomes" id="UP001595898">
    <property type="component" value="Unassembled WGS sequence"/>
</dbReference>
<dbReference type="InterPro" id="IPR011060">
    <property type="entry name" value="RibuloseP-bd_barrel"/>
</dbReference>
<evidence type="ECO:0000256" key="3">
    <source>
        <dbReference type="ARBA" id="ARBA00007571"/>
    </source>
</evidence>
<dbReference type="GO" id="GO:0004640">
    <property type="term" value="F:phosphoribosylanthranilate isomerase activity"/>
    <property type="evidence" value="ECO:0007669"/>
    <property type="project" value="UniProtKB-UniRule"/>
</dbReference>
<sequence>MTRVKICGLTTDDDLETAIDAGADAVGIICDVPVDTPREVSRERAAALAAAVPPFVTSVLVTMPETPGEAIDLVEAVAPDAIQIHGGLSVEELATVRAAVDAEILVAIDADEAETAARYDDVVDALLVDSTSDDGGGGTGDTHDWERTRAVATDLDVPLILAGGLTPDNVAAAVRTVDPFAVDVASGVEAEGGVKDDDAVRSFVDRATTATRSVHTSSP</sequence>
<dbReference type="Gene3D" id="3.20.20.70">
    <property type="entry name" value="Aldolase class I"/>
    <property type="match status" value="1"/>
</dbReference>
<keyword evidence="6 8" id="KW-0057">Aromatic amino acid biosynthesis</keyword>
<evidence type="ECO:0000256" key="2">
    <source>
        <dbReference type="ARBA" id="ARBA00004664"/>
    </source>
</evidence>
<dbReference type="Pfam" id="PF00697">
    <property type="entry name" value="PRAI"/>
    <property type="match status" value="1"/>
</dbReference>
<organism evidence="10 11">
    <name type="scientific">Halosolutus amylolyticus</name>
    <dbReference type="NCBI Taxonomy" id="2932267"/>
    <lineage>
        <taxon>Archaea</taxon>
        <taxon>Methanobacteriati</taxon>
        <taxon>Methanobacteriota</taxon>
        <taxon>Stenosarchaea group</taxon>
        <taxon>Halobacteria</taxon>
        <taxon>Halobacteriales</taxon>
        <taxon>Natrialbaceae</taxon>
        <taxon>Halosolutus</taxon>
    </lineage>
</organism>
<keyword evidence="11" id="KW-1185">Reference proteome</keyword>
<keyword evidence="7 8" id="KW-0413">Isomerase</keyword>
<dbReference type="SUPFAM" id="SSF51366">
    <property type="entry name" value="Ribulose-phoshate binding barrel"/>
    <property type="match status" value="1"/>
</dbReference>
<comment type="similarity">
    <text evidence="3 8">Belongs to the TrpF family.</text>
</comment>
<comment type="catalytic activity">
    <reaction evidence="1 8">
        <text>N-(5-phospho-beta-D-ribosyl)anthranilate = 1-(2-carboxyphenylamino)-1-deoxy-D-ribulose 5-phosphate</text>
        <dbReference type="Rhea" id="RHEA:21540"/>
        <dbReference type="ChEBI" id="CHEBI:18277"/>
        <dbReference type="ChEBI" id="CHEBI:58613"/>
        <dbReference type="EC" id="5.3.1.24"/>
    </reaction>
</comment>
<dbReference type="PANTHER" id="PTHR42894:SF1">
    <property type="entry name" value="N-(5'-PHOSPHORIBOSYL)ANTHRANILATE ISOMERASE"/>
    <property type="match status" value="1"/>
</dbReference>
<evidence type="ECO:0000256" key="5">
    <source>
        <dbReference type="ARBA" id="ARBA00022822"/>
    </source>
</evidence>
<comment type="pathway">
    <text evidence="2 8">Amino-acid biosynthesis; L-tryptophan biosynthesis; L-tryptophan from chorismate: step 3/5.</text>
</comment>
<evidence type="ECO:0000256" key="4">
    <source>
        <dbReference type="ARBA" id="ARBA00022605"/>
    </source>
</evidence>
<gene>
    <name evidence="8" type="primary">trpF</name>
    <name evidence="10" type="ORF">ACFO5R_09710</name>
</gene>
<dbReference type="InterPro" id="IPR044643">
    <property type="entry name" value="TrpF_fam"/>
</dbReference>
<evidence type="ECO:0000259" key="9">
    <source>
        <dbReference type="Pfam" id="PF00697"/>
    </source>
</evidence>
<evidence type="ECO:0000256" key="6">
    <source>
        <dbReference type="ARBA" id="ARBA00023141"/>
    </source>
</evidence>
<dbReference type="InterPro" id="IPR001240">
    <property type="entry name" value="PRAI_dom"/>
</dbReference>
<dbReference type="CDD" id="cd00405">
    <property type="entry name" value="PRAI"/>
    <property type="match status" value="1"/>
</dbReference>
<evidence type="ECO:0000313" key="11">
    <source>
        <dbReference type="Proteomes" id="UP001595898"/>
    </source>
</evidence>
<dbReference type="PANTHER" id="PTHR42894">
    <property type="entry name" value="N-(5'-PHOSPHORIBOSYL)ANTHRANILATE ISOMERASE"/>
    <property type="match status" value="1"/>
</dbReference>
<evidence type="ECO:0000313" key="10">
    <source>
        <dbReference type="EMBL" id="MFC4542203.1"/>
    </source>
</evidence>
<dbReference type="EC" id="5.3.1.24" evidence="8"/>
<protein>
    <recommendedName>
        <fullName evidence="8">N-(5'-phosphoribosyl)anthranilate isomerase</fullName>
        <shortName evidence="8">PRAI</shortName>
        <ecNumber evidence="8">5.3.1.24</ecNumber>
    </recommendedName>
</protein>
<dbReference type="HAMAP" id="MF_00135">
    <property type="entry name" value="PRAI"/>
    <property type="match status" value="1"/>
</dbReference>
<name>A0ABD5PP15_9EURY</name>
<comment type="caution">
    <text evidence="10">The sequence shown here is derived from an EMBL/GenBank/DDBJ whole genome shotgun (WGS) entry which is preliminary data.</text>
</comment>
<evidence type="ECO:0000256" key="8">
    <source>
        <dbReference type="HAMAP-Rule" id="MF_00135"/>
    </source>
</evidence>
<dbReference type="EMBL" id="JBHSFA010000005">
    <property type="protein sequence ID" value="MFC4542203.1"/>
    <property type="molecule type" value="Genomic_DNA"/>
</dbReference>
<dbReference type="RefSeq" id="WP_250141604.1">
    <property type="nucleotide sequence ID" value="NZ_JALIQP010000004.1"/>
</dbReference>
<dbReference type="GO" id="GO:0000162">
    <property type="term" value="P:L-tryptophan biosynthetic process"/>
    <property type="evidence" value="ECO:0007669"/>
    <property type="project" value="UniProtKB-UniRule"/>
</dbReference>
<accession>A0ABD5PP15</accession>
<reference evidence="10 11" key="1">
    <citation type="journal article" date="2019" name="Int. J. Syst. Evol. Microbiol.">
        <title>The Global Catalogue of Microorganisms (GCM) 10K type strain sequencing project: providing services to taxonomists for standard genome sequencing and annotation.</title>
        <authorList>
            <consortium name="The Broad Institute Genomics Platform"/>
            <consortium name="The Broad Institute Genome Sequencing Center for Infectious Disease"/>
            <person name="Wu L."/>
            <person name="Ma J."/>
        </authorList>
    </citation>
    <scope>NUCLEOTIDE SEQUENCE [LARGE SCALE GENOMIC DNA]</scope>
    <source>
        <strain evidence="10 11">WLHS5</strain>
    </source>
</reference>
<dbReference type="InterPro" id="IPR013785">
    <property type="entry name" value="Aldolase_TIM"/>
</dbReference>